<accession>A0A1K9ZXU0</accession>
<dbReference type="EMBL" id="FPLJ01000055">
    <property type="protein sequence ID" value="SGY93046.1"/>
    <property type="molecule type" value="Genomic_DNA"/>
</dbReference>
<organism evidence="2 4">
    <name type="scientific">Moritella viscosa</name>
    <dbReference type="NCBI Taxonomy" id="80854"/>
    <lineage>
        <taxon>Bacteria</taxon>
        <taxon>Pseudomonadati</taxon>
        <taxon>Pseudomonadota</taxon>
        <taxon>Gammaproteobacteria</taxon>
        <taxon>Alteromonadales</taxon>
        <taxon>Moritellaceae</taxon>
        <taxon>Moritella</taxon>
    </lineage>
</organism>
<evidence type="ECO:0000313" key="2">
    <source>
        <dbReference type="EMBL" id="SGZ03877.1"/>
    </source>
</evidence>
<dbReference type="Proteomes" id="UP000182660">
    <property type="component" value="Unassembled WGS sequence"/>
</dbReference>
<protein>
    <submittedName>
        <fullName evidence="2">Threonine dehydratase</fullName>
    </submittedName>
</protein>
<dbReference type="RefSeq" id="WP_075472357.1">
    <property type="nucleotide sequence ID" value="NZ_CAWQZC010000158.1"/>
</dbReference>
<gene>
    <name evidence="1" type="ORF">MT2528_2496</name>
    <name evidence="2" type="ORF">NVI5450_2712</name>
</gene>
<dbReference type="EMBL" id="FPLD01000069">
    <property type="protein sequence ID" value="SGZ03877.1"/>
    <property type="molecule type" value="Genomic_DNA"/>
</dbReference>
<dbReference type="AlphaFoldDB" id="A0A1K9ZXU0"/>
<evidence type="ECO:0000313" key="4">
    <source>
        <dbReference type="Proteomes" id="UP000183794"/>
    </source>
</evidence>
<name>A0A1K9ZXU0_9GAMM</name>
<dbReference type="Proteomes" id="UP000183794">
    <property type="component" value="Unassembled WGS sequence"/>
</dbReference>
<reference evidence="1 3" key="1">
    <citation type="submission" date="2016-11" db="EMBL/GenBank/DDBJ databases">
        <authorList>
            <person name="Klemetsen T."/>
        </authorList>
    </citation>
    <scope>NUCLEOTIDE SEQUENCE [LARGE SCALE GENOMIC DNA]</scope>
    <source>
        <strain evidence="1">MT 2528</strain>
    </source>
</reference>
<sequence>MQQSLILILSLLLSACSLNQKRLTSSPVFNKNPLLTTTGKAHYLNWDRALTASILLNKDYSFNQHIDAYTALYHPDIVNFYNNDDALLALKKIKLRRHWKMSNEQQRGQLLRLQTEVNLGAYDRQLQAFPIKAIKLRNEQQNYQYKLTKTLPKESSFPPYFYIYISNITQLKQLKLEPVLARLVTSNNIQRGHINSLPIDIEININQVAGQQGEGLGAIMTRVIFYSDIGREVPLRIDLFSVVDNE</sequence>
<keyword evidence="3" id="KW-1185">Reference proteome</keyword>
<reference evidence="2 4" key="2">
    <citation type="submission" date="2016-11" db="EMBL/GenBank/DDBJ databases">
        <authorList>
            <person name="Jaros S."/>
            <person name="Januszkiewicz K."/>
            <person name="Wedrychowicz H."/>
        </authorList>
    </citation>
    <scope>NUCLEOTIDE SEQUENCE [LARGE SCALE GENOMIC DNA]</scope>
    <source>
        <strain evidence="2">NVI 5450</strain>
    </source>
</reference>
<dbReference type="OrthoDB" id="6398906at2"/>
<evidence type="ECO:0000313" key="1">
    <source>
        <dbReference type="EMBL" id="SGY93046.1"/>
    </source>
</evidence>
<proteinExistence type="predicted"/>
<evidence type="ECO:0000313" key="3">
    <source>
        <dbReference type="Proteomes" id="UP000182660"/>
    </source>
</evidence>
<dbReference type="GeneID" id="61296353"/>